<evidence type="ECO:0000256" key="3">
    <source>
        <dbReference type="ARBA" id="ARBA00013244"/>
    </source>
</evidence>
<dbReference type="PANTHER" id="PTHR10408">
    <property type="entry name" value="STEROL O-ACYLTRANSFERASE"/>
    <property type="match status" value="1"/>
</dbReference>
<evidence type="ECO:0000256" key="6">
    <source>
        <dbReference type="ARBA" id="ARBA00023315"/>
    </source>
</evidence>
<comment type="subcellular location">
    <subcellularLocation>
        <location evidence="1">Endoplasmic reticulum membrane</location>
        <topology evidence="1">Multi-pass membrane protein</topology>
    </subcellularLocation>
</comment>
<dbReference type="InterPro" id="IPR014371">
    <property type="entry name" value="Oat_ACAT_DAG_ARE"/>
</dbReference>
<dbReference type="GO" id="GO:0004144">
    <property type="term" value="F:diacylglycerol O-acyltransferase activity"/>
    <property type="evidence" value="ECO:0007669"/>
    <property type="project" value="UniProtKB-EC"/>
</dbReference>
<evidence type="ECO:0000256" key="2">
    <source>
        <dbReference type="ARBA" id="ARBA00005189"/>
    </source>
</evidence>
<proteinExistence type="predicted"/>
<comment type="pathway">
    <text evidence="2">Lipid metabolism.</text>
</comment>
<dbReference type="AlphaFoldDB" id="G7YY72"/>
<evidence type="ECO:0000256" key="4">
    <source>
        <dbReference type="ARBA" id="ARBA00022679"/>
    </source>
</evidence>
<dbReference type="GO" id="GO:0019432">
    <property type="term" value="P:triglyceride biosynthetic process"/>
    <property type="evidence" value="ECO:0007669"/>
    <property type="project" value="TreeGrafter"/>
</dbReference>
<evidence type="ECO:0000256" key="1">
    <source>
        <dbReference type="ARBA" id="ARBA00004477"/>
    </source>
</evidence>
<name>G7YY72_CLOSI</name>
<sequence>MSVTDEYRTLLDMLELERHPLAPFSECIEVAFSGYVTYPNNITLSNLYYFIFAPTLCYELNFPRTLTIRKAFLLKRLFELVSFIHKLAVLFQEFFIWKEFIRSKEEG</sequence>
<dbReference type="EMBL" id="DF145164">
    <property type="protein sequence ID" value="GAA57901.1"/>
    <property type="molecule type" value="Genomic_DNA"/>
</dbReference>
<evidence type="ECO:0000313" key="8">
    <source>
        <dbReference type="Proteomes" id="UP000008909"/>
    </source>
</evidence>
<accession>G7YY72</accession>
<dbReference type="Proteomes" id="UP000008909">
    <property type="component" value="Unassembled WGS sequence"/>
</dbReference>
<evidence type="ECO:0000313" key="7">
    <source>
        <dbReference type="EMBL" id="GAA57901.1"/>
    </source>
</evidence>
<keyword evidence="5" id="KW-0256">Endoplasmic reticulum</keyword>
<gene>
    <name evidence="7" type="ORF">CLF_113331</name>
</gene>
<keyword evidence="6 7" id="KW-0012">Acyltransferase</keyword>
<reference key="2">
    <citation type="submission" date="2011-10" db="EMBL/GenBank/DDBJ databases">
        <title>The genome and transcriptome sequence of Clonorchis sinensis provide insights into the carcinogenic liver fluke.</title>
        <authorList>
            <person name="Wang X."/>
            <person name="Huang Y."/>
            <person name="Chen W."/>
            <person name="Liu H."/>
            <person name="Guo L."/>
            <person name="Chen Y."/>
            <person name="Luo F."/>
            <person name="Zhou W."/>
            <person name="Sun J."/>
            <person name="Mao Q."/>
            <person name="Liang P."/>
            <person name="Zhou C."/>
            <person name="Tian Y."/>
            <person name="Men J."/>
            <person name="Lv X."/>
            <person name="Huang L."/>
            <person name="Zhou J."/>
            <person name="Hu Y."/>
            <person name="Li R."/>
            <person name="Zhang F."/>
            <person name="Lei H."/>
            <person name="Li X."/>
            <person name="Hu X."/>
            <person name="Liang C."/>
            <person name="Xu J."/>
            <person name="Wu Z."/>
            <person name="Yu X."/>
        </authorList>
    </citation>
    <scope>NUCLEOTIDE SEQUENCE</scope>
    <source>
        <strain>Henan</strain>
    </source>
</reference>
<organism evidence="7 8">
    <name type="scientific">Clonorchis sinensis</name>
    <name type="common">Chinese liver fluke</name>
    <dbReference type="NCBI Taxonomy" id="79923"/>
    <lineage>
        <taxon>Eukaryota</taxon>
        <taxon>Metazoa</taxon>
        <taxon>Spiralia</taxon>
        <taxon>Lophotrochozoa</taxon>
        <taxon>Platyhelminthes</taxon>
        <taxon>Trematoda</taxon>
        <taxon>Digenea</taxon>
        <taxon>Opisthorchiida</taxon>
        <taxon>Opisthorchiata</taxon>
        <taxon>Opisthorchiidae</taxon>
        <taxon>Clonorchis</taxon>
    </lineage>
</organism>
<protein>
    <recommendedName>
        <fullName evidence="3">diacylglycerol O-acyltransferase</fullName>
        <ecNumber evidence="3">2.3.1.20</ecNumber>
    </recommendedName>
</protein>
<keyword evidence="8" id="KW-1185">Reference proteome</keyword>
<dbReference type="GO" id="GO:0005789">
    <property type="term" value="C:endoplasmic reticulum membrane"/>
    <property type="evidence" value="ECO:0007669"/>
    <property type="project" value="UniProtKB-SubCell"/>
</dbReference>
<reference evidence="7" key="1">
    <citation type="journal article" date="2011" name="Genome Biol.">
        <title>The draft genome of the carcinogenic human liver fluke Clonorchis sinensis.</title>
        <authorList>
            <person name="Wang X."/>
            <person name="Chen W."/>
            <person name="Huang Y."/>
            <person name="Sun J."/>
            <person name="Men J."/>
            <person name="Liu H."/>
            <person name="Luo F."/>
            <person name="Guo L."/>
            <person name="Lv X."/>
            <person name="Deng C."/>
            <person name="Zhou C."/>
            <person name="Fan Y."/>
            <person name="Li X."/>
            <person name="Huang L."/>
            <person name="Hu Y."/>
            <person name="Liang C."/>
            <person name="Hu X."/>
            <person name="Xu J."/>
            <person name="Yu X."/>
        </authorList>
    </citation>
    <scope>NUCLEOTIDE SEQUENCE [LARGE SCALE GENOMIC DNA]</scope>
    <source>
        <strain evidence="7">Henan</strain>
    </source>
</reference>
<dbReference type="EC" id="2.3.1.20" evidence="3"/>
<dbReference type="PANTHER" id="PTHR10408:SF7">
    <property type="entry name" value="DIACYLGLYCEROL O-ACYLTRANSFERASE 1"/>
    <property type="match status" value="1"/>
</dbReference>
<keyword evidence="4 7" id="KW-0808">Transferase</keyword>
<evidence type="ECO:0000256" key="5">
    <source>
        <dbReference type="ARBA" id="ARBA00022824"/>
    </source>
</evidence>